<evidence type="ECO:0008006" key="4">
    <source>
        <dbReference type="Google" id="ProtNLM"/>
    </source>
</evidence>
<dbReference type="EMBL" id="FBVY01000048">
    <property type="protein sequence ID" value="CUX03677.1"/>
    <property type="molecule type" value="Genomic_DNA"/>
</dbReference>
<feature type="transmembrane region" description="Helical" evidence="1">
    <location>
        <begin position="12"/>
        <end position="32"/>
    </location>
</feature>
<keyword evidence="3" id="KW-1185">Reference proteome</keyword>
<sequence>MDKFNSFNEMLTAWGGGAFTTIIGALAGRFMWHGNEARKGNRKFFGRELLWEFPVAVGMALIGEGVASYLGMSQPASTGLIAALAYLGPRGTEVLFQRWFSKKVA</sequence>
<organism evidence="2 3">
    <name type="scientific">Agrobacterium genomosp. 2 str. CFBP 5494</name>
    <dbReference type="NCBI Taxonomy" id="1183436"/>
    <lineage>
        <taxon>Bacteria</taxon>
        <taxon>Pseudomonadati</taxon>
        <taxon>Pseudomonadota</taxon>
        <taxon>Alphaproteobacteria</taxon>
        <taxon>Hyphomicrobiales</taxon>
        <taxon>Rhizobiaceae</taxon>
        <taxon>Rhizobium/Agrobacterium group</taxon>
        <taxon>Agrobacterium</taxon>
        <taxon>Agrobacterium tumefaciens complex</taxon>
    </lineage>
</organism>
<gene>
    <name evidence="2" type="ORF">AGR2A_pb20028</name>
</gene>
<evidence type="ECO:0000256" key="1">
    <source>
        <dbReference type="SAM" id="Phobius"/>
    </source>
</evidence>
<keyword evidence="1" id="KW-0812">Transmembrane</keyword>
<keyword evidence="1" id="KW-0472">Membrane</keyword>
<dbReference type="Proteomes" id="UP000191933">
    <property type="component" value="Unassembled WGS sequence"/>
</dbReference>
<dbReference type="InterPro" id="IPR032126">
    <property type="entry name" value="LydA_holin"/>
</dbReference>
<keyword evidence="1" id="KW-1133">Transmembrane helix</keyword>
<proteinExistence type="predicted"/>
<comment type="caution">
    <text evidence="2">The sequence shown here is derived from an EMBL/GenBank/DDBJ whole genome shotgun (WGS) entry which is preliminary data.</text>
</comment>
<dbReference type="AlphaFoldDB" id="A0A9W5B8A2"/>
<name>A0A9W5B8A2_9HYPH</name>
<dbReference type="Pfam" id="PF16083">
    <property type="entry name" value="Phage_holin_3_3"/>
    <property type="match status" value="1"/>
</dbReference>
<feature type="transmembrane region" description="Helical" evidence="1">
    <location>
        <begin position="44"/>
        <end position="63"/>
    </location>
</feature>
<evidence type="ECO:0000313" key="2">
    <source>
        <dbReference type="EMBL" id="CUX03677.1"/>
    </source>
</evidence>
<accession>A0A9W5B8A2</accession>
<protein>
    <recommendedName>
        <fullName evidence="4">LydA holin phage, holin superfamily III</fullName>
    </recommendedName>
</protein>
<reference evidence="2 3" key="1">
    <citation type="submission" date="2016-01" db="EMBL/GenBank/DDBJ databases">
        <authorList>
            <person name="Regsiter A."/>
            <person name="william w."/>
        </authorList>
    </citation>
    <scope>NUCLEOTIDE SEQUENCE [LARGE SCALE GENOMIC DNA]</scope>
    <source>
        <strain evidence="2 3">CFBP 5494</strain>
    </source>
</reference>
<evidence type="ECO:0000313" key="3">
    <source>
        <dbReference type="Proteomes" id="UP000191933"/>
    </source>
</evidence>